<keyword evidence="8" id="KW-1185">Reference proteome</keyword>
<dbReference type="InterPro" id="IPR008927">
    <property type="entry name" value="6-PGluconate_DH-like_C_sf"/>
</dbReference>
<sequence>MKIGILGVGHLAGYLVPGLLREPAFELLLSPRNAEKARALSERHDLPVAPDAETLVRRSEVVLLAVHPAKAADAVEGLPWRAGQTLVSLCAGVPLDSLAAAQPAALARAMPITAASIGESPTSLWPDLPAARQVLAPLGPVIALPGEAAFETATVAAAAYGWLQGLIGALAEWETQAGLPPETARALIAQTTRAAAAIVQARPEASVEALTRDVCTPGGITELGLDHLERAEAFGPWREACDAVLARLEGGG</sequence>
<organism evidence="7 8">
    <name type="scientific">Tistlia consotensis USBA 355</name>
    <dbReference type="NCBI Taxonomy" id="560819"/>
    <lineage>
        <taxon>Bacteria</taxon>
        <taxon>Pseudomonadati</taxon>
        <taxon>Pseudomonadota</taxon>
        <taxon>Alphaproteobacteria</taxon>
        <taxon>Rhodospirillales</taxon>
        <taxon>Rhodovibrionaceae</taxon>
        <taxon>Tistlia</taxon>
    </lineage>
</organism>
<feature type="domain" description="Pyrroline-5-carboxylate reductase dimerisation" evidence="6">
    <location>
        <begin position="156"/>
        <end position="247"/>
    </location>
</feature>
<evidence type="ECO:0000256" key="3">
    <source>
        <dbReference type="ARBA" id="ARBA00023002"/>
    </source>
</evidence>
<dbReference type="SUPFAM" id="SSF48179">
    <property type="entry name" value="6-phosphogluconate dehydrogenase C-terminal domain-like"/>
    <property type="match status" value="1"/>
</dbReference>
<accession>A0A1Y6CRL8</accession>
<dbReference type="Gene3D" id="1.10.3730.10">
    <property type="entry name" value="ProC C-terminal domain-like"/>
    <property type="match status" value="1"/>
</dbReference>
<dbReference type="Pfam" id="PF14748">
    <property type="entry name" value="P5CR_dimer"/>
    <property type="match status" value="1"/>
</dbReference>
<dbReference type="InterPro" id="IPR029036">
    <property type="entry name" value="P5CR_dimer"/>
</dbReference>
<dbReference type="EMBL" id="FWZX01000031">
    <property type="protein sequence ID" value="SMF72462.1"/>
    <property type="molecule type" value="Genomic_DNA"/>
</dbReference>
<dbReference type="RefSeq" id="WP_085125677.1">
    <property type="nucleotide sequence ID" value="NZ_FWZX01000031.1"/>
</dbReference>
<protein>
    <submittedName>
        <fullName evidence="7">Pyrroline-5-carboxylate reductase</fullName>
    </submittedName>
</protein>
<feature type="binding site" evidence="4">
    <location>
        <begin position="6"/>
        <end position="11"/>
    </location>
    <ligand>
        <name>NADP(+)</name>
        <dbReference type="ChEBI" id="CHEBI:58349"/>
    </ligand>
</feature>
<feature type="domain" description="Pyrroline-5-carboxylate reductase catalytic N-terminal" evidence="5">
    <location>
        <begin position="2"/>
        <end position="92"/>
    </location>
</feature>
<evidence type="ECO:0000313" key="8">
    <source>
        <dbReference type="Proteomes" id="UP000192917"/>
    </source>
</evidence>
<keyword evidence="2 4" id="KW-0521">NADP</keyword>
<keyword evidence="3" id="KW-0560">Oxidoreductase</keyword>
<dbReference type="InterPro" id="IPR000304">
    <property type="entry name" value="Pyrroline-COOH_reductase"/>
</dbReference>
<dbReference type="PANTHER" id="PTHR11645">
    <property type="entry name" value="PYRROLINE-5-CARBOXYLATE REDUCTASE"/>
    <property type="match status" value="1"/>
</dbReference>
<name>A0A1Y6CRL8_9PROT</name>
<dbReference type="PANTHER" id="PTHR11645:SF0">
    <property type="entry name" value="PYRROLINE-5-CARBOXYLATE REDUCTASE 3"/>
    <property type="match status" value="1"/>
</dbReference>
<dbReference type="PIRSF" id="PIRSF000193">
    <property type="entry name" value="Pyrrol-5-carb_rd"/>
    <property type="match status" value="1"/>
</dbReference>
<dbReference type="Pfam" id="PF03807">
    <property type="entry name" value="F420_oxidored"/>
    <property type="match status" value="1"/>
</dbReference>
<evidence type="ECO:0000256" key="1">
    <source>
        <dbReference type="ARBA" id="ARBA00005525"/>
    </source>
</evidence>
<dbReference type="SUPFAM" id="SSF51735">
    <property type="entry name" value="NAD(P)-binding Rossmann-fold domains"/>
    <property type="match status" value="1"/>
</dbReference>
<dbReference type="Gene3D" id="3.40.50.720">
    <property type="entry name" value="NAD(P)-binding Rossmann-like Domain"/>
    <property type="match status" value="1"/>
</dbReference>
<dbReference type="AlphaFoldDB" id="A0A1Y6CRL8"/>
<dbReference type="GO" id="GO:0055129">
    <property type="term" value="P:L-proline biosynthetic process"/>
    <property type="evidence" value="ECO:0007669"/>
    <property type="project" value="TreeGrafter"/>
</dbReference>
<evidence type="ECO:0000256" key="4">
    <source>
        <dbReference type="PIRSR" id="PIRSR000193-1"/>
    </source>
</evidence>
<reference evidence="7 8" key="1">
    <citation type="submission" date="2017-04" db="EMBL/GenBank/DDBJ databases">
        <authorList>
            <person name="Afonso C.L."/>
            <person name="Miller P.J."/>
            <person name="Scott M.A."/>
            <person name="Spackman E."/>
            <person name="Goraichik I."/>
            <person name="Dimitrov K.M."/>
            <person name="Suarez D.L."/>
            <person name="Swayne D.E."/>
        </authorList>
    </citation>
    <scope>NUCLEOTIDE SEQUENCE [LARGE SCALE GENOMIC DNA]</scope>
    <source>
        <strain evidence="7 8">USBA 355</strain>
    </source>
</reference>
<dbReference type="InterPro" id="IPR028939">
    <property type="entry name" value="P5C_Rdtase_cat_N"/>
</dbReference>
<dbReference type="GO" id="GO:0004735">
    <property type="term" value="F:pyrroline-5-carboxylate reductase activity"/>
    <property type="evidence" value="ECO:0007669"/>
    <property type="project" value="InterPro"/>
</dbReference>
<evidence type="ECO:0000256" key="2">
    <source>
        <dbReference type="ARBA" id="ARBA00022857"/>
    </source>
</evidence>
<evidence type="ECO:0000259" key="6">
    <source>
        <dbReference type="Pfam" id="PF14748"/>
    </source>
</evidence>
<evidence type="ECO:0000313" key="7">
    <source>
        <dbReference type="EMBL" id="SMF72462.1"/>
    </source>
</evidence>
<feature type="binding site" evidence="4">
    <location>
        <begin position="65"/>
        <end position="68"/>
    </location>
    <ligand>
        <name>NADP(+)</name>
        <dbReference type="ChEBI" id="CHEBI:58349"/>
    </ligand>
</feature>
<comment type="similarity">
    <text evidence="1">Belongs to the pyrroline-5-carboxylate reductase family.</text>
</comment>
<evidence type="ECO:0000259" key="5">
    <source>
        <dbReference type="Pfam" id="PF03807"/>
    </source>
</evidence>
<proteinExistence type="inferred from homology"/>
<gene>
    <name evidence="7" type="ORF">SAMN05428998_13123</name>
</gene>
<dbReference type="Proteomes" id="UP000192917">
    <property type="component" value="Unassembled WGS sequence"/>
</dbReference>
<dbReference type="InterPro" id="IPR036291">
    <property type="entry name" value="NAD(P)-bd_dom_sf"/>
</dbReference>
<dbReference type="STRING" id="560819.SAMN05428998_13123"/>